<keyword evidence="4 6" id="KW-1133">Transmembrane helix</keyword>
<dbReference type="KEGG" id="aplc:110984452"/>
<reference evidence="9" key="1">
    <citation type="submission" date="2025-08" db="UniProtKB">
        <authorList>
            <consortium name="RefSeq"/>
        </authorList>
    </citation>
    <scope>IDENTIFICATION</scope>
</reference>
<sequence>MADVVEAGSQKLDTKFTDLELEHPVEGDITIPGASDDDVELSTLDEPVRVTVMRDFKAVGVKLFHVLYPKQSKVLLREWDLWGPLVLCTMFAMLLQDNSSSTESDKDKTGTRINAQFSEVFALLSFGAVVVALNSKLLGGVISFFQSVCVLGYCILPLVISLIICRLIMLSEDSTLLFIIRLVLVFCAFIWSTFASLAFLADSQPQHRKLLAVYPIFLFYFVIGWMIISRSAG</sequence>
<evidence type="ECO:0000256" key="3">
    <source>
        <dbReference type="ARBA" id="ARBA00022692"/>
    </source>
</evidence>
<dbReference type="GeneID" id="110984452"/>
<feature type="transmembrane region" description="Helical" evidence="6">
    <location>
        <begin position="145"/>
        <end position="169"/>
    </location>
</feature>
<dbReference type="InterPro" id="IPR006977">
    <property type="entry name" value="Yip1_dom"/>
</dbReference>
<organism evidence="8 9">
    <name type="scientific">Acanthaster planci</name>
    <name type="common">Crown-of-thorns starfish</name>
    <dbReference type="NCBI Taxonomy" id="133434"/>
    <lineage>
        <taxon>Eukaryota</taxon>
        <taxon>Metazoa</taxon>
        <taxon>Echinodermata</taxon>
        <taxon>Eleutherozoa</taxon>
        <taxon>Asterozoa</taxon>
        <taxon>Asteroidea</taxon>
        <taxon>Valvatacea</taxon>
        <taxon>Valvatida</taxon>
        <taxon>Acanthasteridae</taxon>
        <taxon>Acanthaster</taxon>
    </lineage>
</organism>
<keyword evidence="5 6" id="KW-0472">Membrane</keyword>
<evidence type="ECO:0000256" key="6">
    <source>
        <dbReference type="RuleBase" id="RU361264"/>
    </source>
</evidence>
<dbReference type="RefSeq" id="XP_022100358.1">
    <property type="nucleotide sequence ID" value="XM_022244666.1"/>
</dbReference>
<dbReference type="GO" id="GO:0005802">
    <property type="term" value="C:trans-Golgi network"/>
    <property type="evidence" value="ECO:0007669"/>
    <property type="project" value="TreeGrafter"/>
</dbReference>
<keyword evidence="3 6" id="KW-0812">Transmembrane</keyword>
<protein>
    <recommendedName>
        <fullName evidence="6">Protein YIPF</fullName>
    </recommendedName>
</protein>
<dbReference type="GO" id="GO:0000139">
    <property type="term" value="C:Golgi membrane"/>
    <property type="evidence" value="ECO:0007669"/>
    <property type="project" value="UniProtKB-SubCell"/>
</dbReference>
<evidence type="ECO:0000256" key="1">
    <source>
        <dbReference type="ARBA" id="ARBA00004141"/>
    </source>
</evidence>
<evidence type="ECO:0000259" key="7">
    <source>
        <dbReference type="Pfam" id="PF04893"/>
    </source>
</evidence>
<proteinExistence type="inferred from homology"/>
<feature type="transmembrane region" description="Helical" evidence="6">
    <location>
        <begin position="115"/>
        <end position="133"/>
    </location>
</feature>
<comment type="subcellular location">
    <subcellularLocation>
        <location evidence="6">Golgi apparatus membrane</location>
        <topology evidence="6">Multi-pass membrane protein</topology>
    </subcellularLocation>
    <subcellularLocation>
        <location evidence="1">Membrane</location>
        <topology evidence="1">Multi-pass membrane protein</topology>
    </subcellularLocation>
</comment>
<dbReference type="AlphaFoldDB" id="A0A8B7Z3Z6"/>
<evidence type="ECO:0000313" key="9">
    <source>
        <dbReference type="RefSeq" id="XP_022100358.1"/>
    </source>
</evidence>
<dbReference type="InterPro" id="IPR045231">
    <property type="entry name" value="Yip1/4-like"/>
</dbReference>
<gene>
    <name evidence="9" type="primary">LOC110984452</name>
</gene>
<evidence type="ECO:0000256" key="4">
    <source>
        <dbReference type="ARBA" id="ARBA00022989"/>
    </source>
</evidence>
<dbReference type="PANTHER" id="PTHR21236">
    <property type="entry name" value="GOLGI MEMBRANE PROTEIN YIP1"/>
    <property type="match status" value="1"/>
</dbReference>
<comment type="caution">
    <text evidence="6">Lacks conserved residue(s) required for the propagation of feature annotation.</text>
</comment>
<name>A0A8B7Z3Z6_ACAPL</name>
<feature type="transmembrane region" description="Helical" evidence="6">
    <location>
        <begin position="175"/>
        <end position="199"/>
    </location>
</feature>
<feature type="domain" description="Yip1" evidence="7">
    <location>
        <begin position="73"/>
        <end position="226"/>
    </location>
</feature>
<dbReference type="Pfam" id="PF04893">
    <property type="entry name" value="Yip1"/>
    <property type="match status" value="1"/>
</dbReference>
<keyword evidence="8" id="KW-1185">Reference proteome</keyword>
<dbReference type="GO" id="GO:0006888">
    <property type="term" value="P:endoplasmic reticulum to Golgi vesicle-mediated transport"/>
    <property type="evidence" value="ECO:0007669"/>
    <property type="project" value="InterPro"/>
</dbReference>
<dbReference type="OrthoDB" id="411251at2759"/>
<accession>A0A8B7Z3Z6</accession>
<evidence type="ECO:0000256" key="2">
    <source>
        <dbReference type="ARBA" id="ARBA00010596"/>
    </source>
</evidence>
<evidence type="ECO:0000313" key="8">
    <source>
        <dbReference type="Proteomes" id="UP000694845"/>
    </source>
</evidence>
<feature type="transmembrane region" description="Helical" evidence="6">
    <location>
        <begin position="211"/>
        <end position="228"/>
    </location>
</feature>
<dbReference type="OMA" id="IKFYHVL"/>
<dbReference type="Proteomes" id="UP000694845">
    <property type="component" value="Unplaced"/>
</dbReference>
<dbReference type="PANTHER" id="PTHR21236:SF1">
    <property type="entry name" value="PROTEIN YIPF6"/>
    <property type="match status" value="1"/>
</dbReference>
<comment type="similarity">
    <text evidence="2 6">Belongs to the YIP1 family.</text>
</comment>
<evidence type="ECO:0000256" key="5">
    <source>
        <dbReference type="ARBA" id="ARBA00023136"/>
    </source>
</evidence>